<evidence type="ECO:0000256" key="1">
    <source>
        <dbReference type="SAM" id="MobiDB-lite"/>
    </source>
</evidence>
<evidence type="ECO:0000313" key="3">
    <source>
        <dbReference type="EMBL" id="KND87818.1"/>
    </source>
</evidence>
<reference evidence="3 4" key="1">
    <citation type="journal article" date="2015" name="BMC Genomics">
        <title>The genome of the truffle-parasite Tolypocladium ophioglossoides and the evolution of antifungal peptaibiotics.</title>
        <authorList>
            <person name="Quandt C.A."/>
            <person name="Bushley K.E."/>
            <person name="Spatafora J.W."/>
        </authorList>
    </citation>
    <scope>NUCLEOTIDE SEQUENCE [LARGE SCALE GENOMIC DNA]</scope>
    <source>
        <strain evidence="3 4">CBS 100239</strain>
    </source>
</reference>
<dbReference type="AlphaFoldDB" id="A0A0L0N115"/>
<dbReference type="Proteomes" id="UP000036947">
    <property type="component" value="Unassembled WGS sequence"/>
</dbReference>
<gene>
    <name evidence="3" type="ORF">TOPH_07561</name>
</gene>
<feature type="chain" id="PRO_5005544554" description="Secreted protein" evidence="2">
    <location>
        <begin position="29"/>
        <end position="191"/>
    </location>
</feature>
<evidence type="ECO:0008006" key="5">
    <source>
        <dbReference type="Google" id="ProtNLM"/>
    </source>
</evidence>
<name>A0A0L0N115_TOLOC</name>
<feature type="region of interest" description="Disordered" evidence="1">
    <location>
        <begin position="98"/>
        <end position="142"/>
    </location>
</feature>
<sequence length="191" mass="20421">MRASSVVLRTSYVLLLFVLVSPPPTLDPGSIDNVQQQVTENPSAPLLLLLLLVAITRTAAQRCVESRGAGHHHARRLAPLRGKAVSIRIILNSRADPEATNRPALLPPSHSPITGRNGISPDRTWANPSPQPRLASTPAGHLQHHQPVLPVRCFSRLGFDSPRLVPSRLASSPAPAAMPIVLAVPVAVQIP</sequence>
<protein>
    <recommendedName>
        <fullName evidence="5">Secreted protein</fullName>
    </recommendedName>
</protein>
<keyword evidence="2" id="KW-0732">Signal</keyword>
<evidence type="ECO:0000313" key="4">
    <source>
        <dbReference type="Proteomes" id="UP000036947"/>
    </source>
</evidence>
<dbReference type="EMBL" id="LFRF01000032">
    <property type="protein sequence ID" value="KND87818.1"/>
    <property type="molecule type" value="Genomic_DNA"/>
</dbReference>
<accession>A0A0L0N115</accession>
<organism evidence="3 4">
    <name type="scientific">Tolypocladium ophioglossoides (strain CBS 100239)</name>
    <name type="common">Snaketongue truffleclub</name>
    <name type="synonym">Elaphocordyceps ophioglossoides</name>
    <dbReference type="NCBI Taxonomy" id="1163406"/>
    <lineage>
        <taxon>Eukaryota</taxon>
        <taxon>Fungi</taxon>
        <taxon>Dikarya</taxon>
        <taxon>Ascomycota</taxon>
        <taxon>Pezizomycotina</taxon>
        <taxon>Sordariomycetes</taxon>
        <taxon>Hypocreomycetidae</taxon>
        <taxon>Hypocreales</taxon>
        <taxon>Ophiocordycipitaceae</taxon>
        <taxon>Tolypocladium</taxon>
    </lineage>
</organism>
<proteinExistence type="predicted"/>
<comment type="caution">
    <text evidence="3">The sequence shown here is derived from an EMBL/GenBank/DDBJ whole genome shotgun (WGS) entry which is preliminary data.</text>
</comment>
<keyword evidence="4" id="KW-1185">Reference proteome</keyword>
<feature type="signal peptide" evidence="2">
    <location>
        <begin position="1"/>
        <end position="28"/>
    </location>
</feature>
<evidence type="ECO:0000256" key="2">
    <source>
        <dbReference type="SAM" id="SignalP"/>
    </source>
</evidence>